<dbReference type="AlphaFoldDB" id="A0A512NNH8"/>
<dbReference type="InterPro" id="IPR051531">
    <property type="entry name" value="N-acetyltransferase"/>
</dbReference>
<name>A0A512NNH8_9HYPH</name>
<evidence type="ECO:0000259" key="1">
    <source>
        <dbReference type="PROSITE" id="PS51186"/>
    </source>
</evidence>
<dbReference type="Pfam" id="PF13302">
    <property type="entry name" value="Acetyltransf_3"/>
    <property type="match status" value="1"/>
</dbReference>
<evidence type="ECO:0000313" key="3">
    <source>
        <dbReference type="Proteomes" id="UP000321058"/>
    </source>
</evidence>
<organism evidence="2 3">
    <name type="scientific">Reyranella soli</name>
    <dbReference type="NCBI Taxonomy" id="1230389"/>
    <lineage>
        <taxon>Bacteria</taxon>
        <taxon>Pseudomonadati</taxon>
        <taxon>Pseudomonadota</taxon>
        <taxon>Alphaproteobacteria</taxon>
        <taxon>Hyphomicrobiales</taxon>
        <taxon>Reyranellaceae</taxon>
        <taxon>Reyranella</taxon>
    </lineage>
</organism>
<evidence type="ECO:0000313" key="2">
    <source>
        <dbReference type="EMBL" id="GEP60495.1"/>
    </source>
</evidence>
<comment type="caution">
    <text evidence="2">The sequence shown here is derived from an EMBL/GenBank/DDBJ whole genome shotgun (WGS) entry which is preliminary data.</text>
</comment>
<gene>
    <name evidence="2" type="ORF">RSO01_76610</name>
</gene>
<feature type="domain" description="N-acetyltransferase" evidence="1">
    <location>
        <begin position="9"/>
        <end position="166"/>
    </location>
</feature>
<dbReference type="SUPFAM" id="SSF55729">
    <property type="entry name" value="Acyl-CoA N-acyltransferases (Nat)"/>
    <property type="match status" value="1"/>
</dbReference>
<dbReference type="InterPro" id="IPR016181">
    <property type="entry name" value="Acyl_CoA_acyltransferase"/>
</dbReference>
<dbReference type="EMBL" id="BKAJ01000167">
    <property type="protein sequence ID" value="GEP60495.1"/>
    <property type="molecule type" value="Genomic_DNA"/>
</dbReference>
<reference evidence="2 3" key="1">
    <citation type="submission" date="2019-07" db="EMBL/GenBank/DDBJ databases">
        <title>Whole genome shotgun sequence of Reyranella soli NBRC 108950.</title>
        <authorList>
            <person name="Hosoyama A."/>
            <person name="Uohara A."/>
            <person name="Ohji S."/>
            <person name="Ichikawa N."/>
        </authorList>
    </citation>
    <scope>NUCLEOTIDE SEQUENCE [LARGE SCALE GENOMIC DNA]</scope>
    <source>
        <strain evidence="2 3">NBRC 108950</strain>
    </source>
</reference>
<dbReference type="RefSeq" id="WP_147155838.1">
    <property type="nucleotide sequence ID" value="NZ_BKAJ01000167.1"/>
</dbReference>
<proteinExistence type="predicted"/>
<protein>
    <submittedName>
        <fullName evidence="2">N-acetyltransferase</fullName>
    </submittedName>
</protein>
<dbReference type="InterPro" id="IPR000182">
    <property type="entry name" value="GNAT_dom"/>
</dbReference>
<dbReference type="OrthoDB" id="6293260at2"/>
<keyword evidence="3" id="KW-1185">Reference proteome</keyword>
<dbReference type="PANTHER" id="PTHR43792:SF1">
    <property type="entry name" value="N-ACETYLTRANSFERASE DOMAIN-CONTAINING PROTEIN"/>
    <property type="match status" value="1"/>
</dbReference>
<sequence length="168" mass="19321">MTTLQTSRLKLAPYRQADIDSLYSIMKDERVMQHIGKGAMSHAEVVDLVDRVEKRWQSIGMGWWTIRLKSSDQVLGQICLQPLKELPEIEVGYALESTWWGKGFAEEALGEVLRYAREGRQLSSVVALVRPENIHSISLLVRSNFVLEATLPMRSKELHLYRRALDRQ</sequence>
<accession>A0A512NNH8</accession>
<dbReference type="PANTHER" id="PTHR43792">
    <property type="entry name" value="GNAT FAMILY, PUTATIVE (AFU_ORTHOLOGUE AFUA_3G00765)-RELATED-RELATED"/>
    <property type="match status" value="1"/>
</dbReference>
<dbReference type="Gene3D" id="3.40.630.30">
    <property type="match status" value="1"/>
</dbReference>
<dbReference type="Proteomes" id="UP000321058">
    <property type="component" value="Unassembled WGS sequence"/>
</dbReference>
<keyword evidence="2" id="KW-0808">Transferase</keyword>
<dbReference type="PROSITE" id="PS51186">
    <property type="entry name" value="GNAT"/>
    <property type="match status" value="1"/>
</dbReference>
<dbReference type="GO" id="GO:0016747">
    <property type="term" value="F:acyltransferase activity, transferring groups other than amino-acyl groups"/>
    <property type="evidence" value="ECO:0007669"/>
    <property type="project" value="InterPro"/>
</dbReference>